<dbReference type="InterPro" id="IPR009081">
    <property type="entry name" value="PP-bd_ACP"/>
</dbReference>
<evidence type="ECO:0000313" key="6">
    <source>
        <dbReference type="Proteomes" id="UP000317043"/>
    </source>
</evidence>
<keyword evidence="1" id="KW-0596">Phosphopantetheine</keyword>
<dbReference type="SMART" id="SM00823">
    <property type="entry name" value="PKS_PP"/>
    <property type="match status" value="1"/>
</dbReference>
<evidence type="ECO:0000313" key="5">
    <source>
        <dbReference type="EMBL" id="TQL79027.1"/>
    </source>
</evidence>
<dbReference type="InterPro" id="IPR000873">
    <property type="entry name" value="AMP-dep_synth/lig_dom"/>
</dbReference>
<dbReference type="GO" id="GO:0044550">
    <property type="term" value="P:secondary metabolite biosynthetic process"/>
    <property type="evidence" value="ECO:0007669"/>
    <property type="project" value="TreeGrafter"/>
</dbReference>
<keyword evidence="2" id="KW-0597">Phosphoprotein</keyword>
<dbReference type="SUPFAM" id="SSF47336">
    <property type="entry name" value="ACP-like"/>
    <property type="match status" value="1"/>
</dbReference>
<dbReference type="Proteomes" id="UP000317043">
    <property type="component" value="Unassembled WGS sequence"/>
</dbReference>
<dbReference type="InterPro" id="IPR020806">
    <property type="entry name" value="PKS_PP-bd"/>
</dbReference>
<sequence length="644" mass="67603">MITAGGPDATFPRLFARQVELTPHAPAVRYAPRPGVREEFDYAWLDAQTNRVARALIERGAGPETLVAVAQPRHPDLVVGLIAVLKAGAACVPLDLSYPPGRLATLLAAGAGLLLTGAYGAERLDGRHHLATLRSDRLLAADTSDSPVTDADRRFPLRPTHPAYVIYTSGSTGRPKGVVTTHSGIAELARAQRDHLAVGPGHRVLQYASPCFDAAIWELCLALLSGATLVMAPAPDLRPGVGLGGVVTGQRITHLTLTPSALDLIADATELDGVRTLVVAGERVLPSVVRNWAGGRTLVNAYGPSESTVCATISEALEPEATTVPIGRPIRGTTAYVLGEGLEEVPPGVTGELYLAGAGLARGYLDGPAVTAERFVAHPYGPPGTRMYRTGDLAHWDGEGRLHFDGRTDDQIKLHGSRVEPGEIEAALAAHPDVRAAAVSVGTGPGGGQVIGHVVAGPAGAPGSAELRSWLAERLPGHLVPVLVREVAELPLTPSGKLDRAALDADRSHVLPDPLEVGSRTSLLCALAAEVLGMAEVRPDDGFFDLGGTSMDAVALTGRINEVLGVDVAVATVFEQQTMAGVDRVIDQPFRRSSNPSEPEPAGGEHELAADSGTARFDHSHLLRGLFPGRTPSPERRHDEQPLR</sequence>
<gene>
    <name evidence="5" type="ORF">FB566_4628</name>
</gene>
<dbReference type="GO" id="GO:0031177">
    <property type="term" value="F:phosphopantetheine binding"/>
    <property type="evidence" value="ECO:0007669"/>
    <property type="project" value="InterPro"/>
</dbReference>
<evidence type="ECO:0000256" key="1">
    <source>
        <dbReference type="ARBA" id="ARBA00022450"/>
    </source>
</evidence>
<dbReference type="PANTHER" id="PTHR45527:SF1">
    <property type="entry name" value="FATTY ACID SYNTHASE"/>
    <property type="match status" value="1"/>
</dbReference>
<dbReference type="Gene3D" id="2.30.38.10">
    <property type="entry name" value="Luciferase, Domain 3"/>
    <property type="match status" value="1"/>
</dbReference>
<dbReference type="Gene3D" id="3.40.50.980">
    <property type="match status" value="2"/>
</dbReference>
<dbReference type="EMBL" id="VFOW01000001">
    <property type="protein sequence ID" value="TQL79027.1"/>
    <property type="molecule type" value="Genomic_DNA"/>
</dbReference>
<accession>A0A543B2G0</accession>
<dbReference type="InterPro" id="IPR045851">
    <property type="entry name" value="AMP-bd_C_sf"/>
</dbReference>
<proteinExistence type="predicted"/>
<dbReference type="InParanoid" id="A0A543B2G0"/>
<dbReference type="Gene3D" id="3.40.50.1820">
    <property type="entry name" value="alpha/beta hydrolase"/>
    <property type="match status" value="1"/>
</dbReference>
<reference evidence="5 6" key="1">
    <citation type="submission" date="2019-06" db="EMBL/GenBank/DDBJ databases">
        <title>Sequencing the genomes of 1000 actinobacteria strains.</title>
        <authorList>
            <person name="Klenk H.-P."/>
        </authorList>
    </citation>
    <scope>NUCLEOTIDE SEQUENCE [LARGE SCALE GENOMIC DNA]</scope>
    <source>
        <strain evidence="5 6">DSM 45928</strain>
    </source>
</reference>
<evidence type="ECO:0000256" key="2">
    <source>
        <dbReference type="ARBA" id="ARBA00022553"/>
    </source>
</evidence>
<keyword evidence="6" id="KW-1185">Reference proteome</keyword>
<dbReference type="PROSITE" id="PS50075">
    <property type="entry name" value="CARRIER"/>
    <property type="match status" value="1"/>
</dbReference>
<dbReference type="Gene3D" id="3.30.300.30">
    <property type="match status" value="1"/>
</dbReference>
<protein>
    <submittedName>
        <fullName evidence="5">Amino acid adenylation domain-containing protein</fullName>
    </submittedName>
</protein>
<dbReference type="RefSeq" id="WP_142044022.1">
    <property type="nucleotide sequence ID" value="NZ_JBHTGS010000002.1"/>
</dbReference>
<name>A0A543B2G0_9ACTN</name>
<dbReference type="InterPro" id="IPR025110">
    <property type="entry name" value="AMP-bd_C"/>
</dbReference>
<feature type="domain" description="Carrier" evidence="4">
    <location>
        <begin position="515"/>
        <end position="590"/>
    </location>
</feature>
<evidence type="ECO:0000256" key="3">
    <source>
        <dbReference type="SAM" id="MobiDB-lite"/>
    </source>
</evidence>
<feature type="region of interest" description="Disordered" evidence="3">
    <location>
        <begin position="588"/>
        <end position="644"/>
    </location>
</feature>
<dbReference type="GO" id="GO:0043041">
    <property type="term" value="P:amino acid activation for nonribosomal peptide biosynthetic process"/>
    <property type="evidence" value="ECO:0007669"/>
    <property type="project" value="TreeGrafter"/>
</dbReference>
<dbReference type="AlphaFoldDB" id="A0A543B2G0"/>
<dbReference type="OrthoDB" id="3243414at2"/>
<dbReference type="Pfam" id="PF00501">
    <property type="entry name" value="AMP-binding"/>
    <property type="match status" value="1"/>
</dbReference>
<dbReference type="InterPro" id="IPR029058">
    <property type="entry name" value="AB_hydrolase_fold"/>
</dbReference>
<organism evidence="5 6">
    <name type="scientific">Stackebrandtia endophytica</name>
    <dbReference type="NCBI Taxonomy" id="1496996"/>
    <lineage>
        <taxon>Bacteria</taxon>
        <taxon>Bacillati</taxon>
        <taxon>Actinomycetota</taxon>
        <taxon>Actinomycetes</taxon>
        <taxon>Glycomycetales</taxon>
        <taxon>Glycomycetaceae</taxon>
        <taxon>Stackebrandtia</taxon>
    </lineage>
</organism>
<dbReference type="InterPro" id="IPR020845">
    <property type="entry name" value="AMP-binding_CS"/>
</dbReference>
<dbReference type="PANTHER" id="PTHR45527">
    <property type="entry name" value="NONRIBOSOMAL PEPTIDE SYNTHETASE"/>
    <property type="match status" value="1"/>
</dbReference>
<dbReference type="Pfam" id="PF00550">
    <property type="entry name" value="PP-binding"/>
    <property type="match status" value="1"/>
</dbReference>
<evidence type="ECO:0000259" key="4">
    <source>
        <dbReference type="PROSITE" id="PS50075"/>
    </source>
</evidence>
<dbReference type="NCBIfam" id="TIGR01733">
    <property type="entry name" value="AA-adenyl-dom"/>
    <property type="match status" value="1"/>
</dbReference>
<dbReference type="Pfam" id="PF13193">
    <property type="entry name" value="AMP-binding_C"/>
    <property type="match status" value="1"/>
</dbReference>
<dbReference type="GO" id="GO:0005737">
    <property type="term" value="C:cytoplasm"/>
    <property type="evidence" value="ECO:0007669"/>
    <property type="project" value="TreeGrafter"/>
</dbReference>
<comment type="caution">
    <text evidence="5">The sequence shown here is derived from an EMBL/GenBank/DDBJ whole genome shotgun (WGS) entry which is preliminary data.</text>
</comment>
<feature type="compositionally biased region" description="Basic and acidic residues" evidence="3">
    <location>
        <begin position="633"/>
        <end position="644"/>
    </location>
</feature>
<dbReference type="PROSITE" id="PS00455">
    <property type="entry name" value="AMP_BINDING"/>
    <property type="match status" value="1"/>
</dbReference>
<dbReference type="InterPro" id="IPR010071">
    <property type="entry name" value="AA_adenyl_dom"/>
</dbReference>
<dbReference type="SUPFAM" id="SSF56801">
    <property type="entry name" value="Acetyl-CoA synthetase-like"/>
    <property type="match status" value="1"/>
</dbReference>
<dbReference type="InterPro" id="IPR036736">
    <property type="entry name" value="ACP-like_sf"/>
</dbReference>